<keyword evidence="1" id="KW-1133">Transmembrane helix</keyword>
<feature type="transmembrane region" description="Helical" evidence="1">
    <location>
        <begin position="54"/>
        <end position="73"/>
    </location>
</feature>
<organism evidence="2 3">
    <name type="scientific">Granulicella pectinivorans</name>
    <dbReference type="NCBI Taxonomy" id="474950"/>
    <lineage>
        <taxon>Bacteria</taxon>
        <taxon>Pseudomonadati</taxon>
        <taxon>Acidobacteriota</taxon>
        <taxon>Terriglobia</taxon>
        <taxon>Terriglobales</taxon>
        <taxon>Acidobacteriaceae</taxon>
        <taxon>Granulicella</taxon>
    </lineage>
</organism>
<name>A0A1I6MP83_9BACT</name>
<proteinExistence type="predicted"/>
<feature type="transmembrane region" description="Helical" evidence="1">
    <location>
        <begin position="85"/>
        <end position="104"/>
    </location>
</feature>
<protein>
    <submittedName>
        <fullName evidence="2">Uncharacterized protein</fullName>
    </submittedName>
</protein>
<reference evidence="2 3" key="1">
    <citation type="submission" date="2016-10" db="EMBL/GenBank/DDBJ databases">
        <authorList>
            <person name="de Groot N.N."/>
        </authorList>
    </citation>
    <scope>NUCLEOTIDE SEQUENCE [LARGE SCALE GENOMIC DNA]</scope>
    <source>
        <strain evidence="2 3">DSM 21001</strain>
    </source>
</reference>
<evidence type="ECO:0000313" key="3">
    <source>
        <dbReference type="Proteomes" id="UP000199024"/>
    </source>
</evidence>
<keyword evidence="1" id="KW-0472">Membrane</keyword>
<dbReference type="Proteomes" id="UP000199024">
    <property type="component" value="Unassembled WGS sequence"/>
</dbReference>
<evidence type="ECO:0000256" key="1">
    <source>
        <dbReference type="SAM" id="Phobius"/>
    </source>
</evidence>
<dbReference type="STRING" id="474950.SAMN05421771_3181"/>
<sequence>MQHDADPALYPAMLEALEVKPNPAIPGDFAARMARMAQAQPVKRMQPQTHYGQAAAWISLLVLAVVVAVLSPATTAANPLSPTPLVLLEYILIAQMLALALWLGTRSFPGTR</sequence>
<dbReference type="EMBL" id="FOZL01000001">
    <property type="protein sequence ID" value="SFS17515.1"/>
    <property type="molecule type" value="Genomic_DNA"/>
</dbReference>
<gene>
    <name evidence="2" type="ORF">SAMN05421771_3181</name>
</gene>
<keyword evidence="1" id="KW-0812">Transmembrane</keyword>
<keyword evidence="3" id="KW-1185">Reference proteome</keyword>
<evidence type="ECO:0000313" key="2">
    <source>
        <dbReference type="EMBL" id="SFS17515.1"/>
    </source>
</evidence>
<accession>A0A1I6MP83</accession>
<dbReference type="AlphaFoldDB" id="A0A1I6MP83"/>